<keyword evidence="2" id="KW-0004">4Fe-4S</keyword>
<protein>
    <submittedName>
        <fullName evidence="10">Formate dehydrogenase subunit alpha</fullName>
    </submittedName>
</protein>
<dbReference type="Gene3D" id="2.40.40.20">
    <property type="match status" value="1"/>
</dbReference>
<evidence type="ECO:0000256" key="4">
    <source>
        <dbReference type="ARBA" id="ARBA00022737"/>
    </source>
</evidence>
<dbReference type="GO" id="GO:0043546">
    <property type="term" value="F:molybdopterin cofactor binding"/>
    <property type="evidence" value="ECO:0007669"/>
    <property type="project" value="InterPro"/>
</dbReference>
<dbReference type="PROSITE" id="PS51669">
    <property type="entry name" value="4FE4S_MOW_BIS_MGD"/>
    <property type="match status" value="1"/>
</dbReference>
<evidence type="ECO:0000256" key="6">
    <source>
        <dbReference type="ARBA" id="ARBA00023014"/>
    </source>
</evidence>
<feature type="domain" description="4Fe-4S Mo/W bis-MGD-type" evidence="9">
    <location>
        <begin position="211"/>
        <end position="267"/>
    </location>
</feature>
<dbReference type="InterPro" id="IPR041924">
    <property type="entry name" value="Formate_Dh-H_N"/>
</dbReference>
<dbReference type="GO" id="GO:0016020">
    <property type="term" value="C:membrane"/>
    <property type="evidence" value="ECO:0007669"/>
    <property type="project" value="TreeGrafter"/>
</dbReference>
<dbReference type="SUPFAM" id="SSF53706">
    <property type="entry name" value="Formate dehydrogenase/DMSO reductase, domains 1-3"/>
    <property type="match status" value="1"/>
</dbReference>
<dbReference type="SUPFAM" id="SSF54292">
    <property type="entry name" value="2Fe-2S ferredoxin-like"/>
    <property type="match status" value="1"/>
</dbReference>
<feature type="domain" description="2Fe-2S ferredoxin-type" evidence="7">
    <location>
        <begin position="2"/>
        <end position="78"/>
    </location>
</feature>
<dbReference type="InterPro" id="IPR017896">
    <property type="entry name" value="4Fe4S_Fe-S-bd"/>
</dbReference>
<dbReference type="Gene3D" id="3.40.50.740">
    <property type="match status" value="1"/>
</dbReference>
<dbReference type="NCBIfam" id="TIGR01591">
    <property type="entry name" value="Fdh-alpha"/>
    <property type="match status" value="1"/>
</dbReference>
<dbReference type="PROSITE" id="PS00198">
    <property type="entry name" value="4FE4S_FER_1"/>
    <property type="match status" value="1"/>
</dbReference>
<accession>W9BM91</accession>
<reference evidence="10" key="1">
    <citation type="submission" date="2014-03" db="EMBL/GenBank/DDBJ databases">
        <title>Draft Genome Sequence of Mycobacterium cosmeticum DSM 44829.</title>
        <authorList>
            <person name="Croce O."/>
            <person name="Robert C."/>
            <person name="Raoult D."/>
            <person name="Drancourt M."/>
        </authorList>
    </citation>
    <scope>NUCLEOTIDE SEQUENCE [LARGE SCALE GENOMIC DNA]</scope>
    <source>
        <strain evidence="10">DSM 44829</strain>
    </source>
</reference>
<evidence type="ECO:0000256" key="5">
    <source>
        <dbReference type="ARBA" id="ARBA00023004"/>
    </source>
</evidence>
<dbReference type="PROSITE" id="PS51085">
    <property type="entry name" value="2FE2S_FER_2"/>
    <property type="match status" value="1"/>
</dbReference>
<dbReference type="AlphaFoldDB" id="W9BM91"/>
<dbReference type="GO" id="GO:0046872">
    <property type="term" value="F:metal ion binding"/>
    <property type="evidence" value="ECO:0007669"/>
    <property type="project" value="UniProtKB-KW"/>
</dbReference>
<dbReference type="GO" id="GO:0008863">
    <property type="term" value="F:formate dehydrogenase (NAD+) activity"/>
    <property type="evidence" value="ECO:0007669"/>
    <property type="project" value="InterPro"/>
</dbReference>
<reference evidence="10" key="2">
    <citation type="submission" date="2014-03" db="EMBL/GenBank/DDBJ databases">
        <authorList>
            <person name="Urmite Genomes"/>
        </authorList>
    </citation>
    <scope>NUCLEOTIDE SEQUENCE</scope>
    <source>
        <strain evidence="10">DSM 44829</strain>
    </source>
</reference>
<dbReference type="Proteomes" id="UP000028870">
    <property type="component" value="Unassembled WGS sequence"/>
</dbReference>
<dbReference type="eggNOG" id="COG3383">
    <property type="taxonomic scope" value="Bacteria"/>
</dbReference>
<evidence type="ECO:0000259" key="8">
    <source>
        <dbReference type="PROSITE" id="PS51379"/>
    </source>
</evidence>
<dbReference type="InterPro" id="IPR006963">
    <property type="entry name" value="Mopterin_OxRdtase_4Fe-4S_dom"/>
</dbReference>
<dbReference type="InterPro" id="IPR027467">
    <property type="entry name" value="MopterinOxRdtase_cofactor_BS"/>
</dbReference>
<dbReference type="OrthoDB" id="7376058at2"/>
<evidence type="ECO:0000256" key="3">
    <source>
        <dbReference type="ARBA" id="ARBA00022723"/>
    </source>
</evidence>
<dbReference type="FunFam" id="3.30.70.20:FF:000035">
    <property type="entry name" value="Iron hydrogenase 1"/>
    <property type="match status" value="1"/>
</dbReference>
<evidence type="ECO:0000259" key="9">
    <source>
        <dbReference type="PROSITE" id="PS51669"/>
    </source>
</evidence>
<evidence type="ECO:0000259" key="7">
    <source>
        <dbReference type="PROSITE" id="PS51085"/>
    </source>
</evidence>
<dbReference type="CDD" id="cd02753">
    <property type="entry name" value="MopB_Formate-Dh-H"/>
    <property type="match status" value="1"/>
</dbReference>
<dbReference type="Pfam" id="PF04879">
    <property type="entry name" value="Molybdop_Fe4S4"/>
    <property type="match status" value="1"/>
</dbReference>
<dbReference type="InterPro" id="IPR017900">
    <property type="entry name" value="4Fe4S_Fe_S_CS"/>
</dbReference>
<keyword evidence="6" id="KW-0411">Iron-sulfur</keyword>
<dbReference type="InterPro" id="IPR001041">
    <property type="entry name" value="2Fe-2S_ferredoxin-type"/>
</dbReference>
<dbReference type="GO" id="GO:0003954">
    <property type="term" value="F:NADH dehydrogenase activity"/>
    <property type="evidence" value="ECO:0007669"/>
    <property type="project" value="TreeGrafter"/>
</dbReference>
<dbReference type="CDD" id="cd00508">
    <property type="entry name" value="MopB_CT_Fdh-Nap-like"/>
    <property type="match status" value="1"/>
</dbReference>
<evidence type="ECO:0000313" key="11">
    <source>
        <dbReference type="Proteomes" id="UP000028870"/>
    </source>
</evidence>
<dbReference type="InterPro" id="IPR009010">
    <property type="entry name" value="Asp_de-COase-like_dom_sf"/>
</dbReference>
<dbReference type="InterPro" id="IPR006478">
    <property type="entry name" value="Formate_DH_asu"/>
</dbReference>
<name>W9BM91_MYCCO</name>
<dbReference type="InterPro" id="IPR006657">
    <property type="entry name" value="MoPterin_dinucl-bd_dom"/>
</dbReference>
<dbReference type="GO" id="GO:0051539">
    <property type="term" value="F:4 iron, 4 sulfur cluster binding"/>
    <property type="evidence" value="ECO:0007669"/>
    <property type="project" value="UniProtKB-KW"/>
</dbReference>
<dbReference type="GO" id="GO:0015942">
    <property type="term" value="P:formate metabolic process"/>
    <property type="evidence" value="ECO:0007669"/>
    <property type="project" value="InterPro"/>
</dbReference>
<dbReference type="PIRSF" id="PIRSF036643">
    <property type="entry name" value="FDH_alpha"/>
    <property type="match status" value="1"/>
</dbReference>
<dbReference type="SUPFAM" id="SSF50692">
    <property type="entry name" value="ADC-like"/>
    <property type="match status" value="1"/>
</dbReference>
<dbReference type="PANTHER" id="PTHR43105">
    <property type="entry name" value="RESPIRATORY NITRATE REDUCTASE"/>
    <property type="match status" value="1"/>
</dbReference>
<sequence>MPRLTIDGLAVTCPDGTSILSAAGAAGIDIPALCHDPRLRPSGTCRLCVVDVAGADRPTAACTTPVTDAMVVRTATPALHALRKSLLQMLVGRYSAAAVADSPDLPLHRLLTDHAVVPAGTTMLELIDQSHPAIHVDLNRCISCWRCVRICDEVQGQFVWRIDGRGIESKVVPDSGATLAASSCVSCGACVDTCPTEALTDAGAASAAPPTAWTRTTCPYCAVGCEMSVGTRDGRITEIRPLFDAPVNRGHLCVKGRYGFGFTHSPDRITTPMVRDAAGQWRSVDWNEAIAAAVAGFRQVLDRSGPAAVGVLSSARATNEENYLAQKFARVALGTNNIDCCARVCHAPSAAGLKSVFGTGAATNSFDDIEMARTIMVCGSNTTEAHPIVGARIKQSVLRGAHLIVIDPRRIELARYADVHLRPRPGTVVAVLNSMAAVILDEGLLAADFVARRVDRFDDFGAFIADYVPERTVEVTGLDPADVRRAARLYAQQGPSLQFHGLGVTEQVQGTEAVMCLANLALLTGNVGKPGTGCNPLRGQNNVQGAALMGCEPHHLTGSVPLATAKDHTAGIWAAPIPDATGLDAMEMLDAAGSGTVKALWVIGWDILLTQPQTGVVRQALDQLEVLVVQDLFLNETARRCATVFLPAASAFEKDGTFMNSERRVQRVRAAVPAPGSAKSDAEIISLAAAACGWGQAFSYRQPADIWDEIRRVWPAGAGMTYARLDHPGGLQWPCPDSSHPGTRVLHTDAFPGIGARAALRRVDYRRSTEMNDESYPFTLITGRQLYAFNAGTMTSRSVTAALTGGPVLDISPGDAAALGLVEGDPVRICSRHGAATMPCRLDDGLPPATVFTTFGCPDVAVNALLGPGRDPTTHTPEYKMTAVHLTRELPAENARDTGESGRTLT</sequence>
<dbReference type="Gene3D" id="2.20.25.90">
    <property type="entry name" value="ADC-like domains"/>
    <property type="match status" value="1"/>
</dbReference>
<dbReference type="SMART" id="SM00926">
    <property type="entry name" value="Molybdop_Fe4S4"/>
    <property type="match status" value="1"/>
</dbReference>
<feature type="domain" description="4Fe-4S ferredoxin-type" evidence="8">
    <location>
        <begin position="132"/>
        <end position="161"/>
    </location>
</feature>
<gene>
    <name evidence="10" type="ORF">BN977_05831</name>
</gene>
<organism evidence="10 11">
    <name type="scientific">Mycolicibacterium cosmeticum</name>
    <dbReference type="NCBI Taxonomy" id="258533"/>
    <lineage>
        <taxon>Bacteria</taxon>
        <taxon>Bacillati</taxon>
        <taxon>Actinomycetota</taxon>
        <taxon>Actinomycetes</taxon>
        <taxon>Mycobacteriales</taxon>
        <taxon>Mycobacteriaceae</taxon>
        <taxon>Mycolicibacterium</taxon>
    </lineage>
</organism>
<dbReference type="GO" id="GO:0022904">
    <property type="term" value="P:respiratory electron transport chain"/>
    <property type="evidence" value="ECO:0007669"/>
    <property type="project" value="TreeGrafter"/>
</dbReference>
<evidence type="ECO:0000256" key="2">
    <source>
        <dbReference type="ARBA" id="ARBA00022485"/>
    </source>
</evidence>
<dbReference type="Gene3D" id="3.10.20.740">
    <property type="match status" value="1"/>
</dbReference>
<keyword evidence="5" id="KW-0408">Iron</keyword>
<dbReference type="SUPFAM" id="SSF54862">
    <property type="entry name" value="4Fe-4S ferredoxins"/>
    <property type="match status" value="1"/>
</dbReference>
<dbReference type="Gene3D" id="3.40.228.10">
    <property type="entry name" value="Dimethylsulfoxide Reductase, domain 2"/>
    <property type="match status" value="1"/>
</dbReference>
<dbReference type="InterPro" id="IPR054351">
    <property type="entry name" value="NADH_UbQ_OxRdtase_ferredoxin"/>
</dbReference>
<dbReference type="CDD" id="cd00207">
    <property type="entry name" value="fer2"/>
    <property type="match status" value="1"/>
</dbReference>
<proteinExistence type="inferred from homology"/>
<dbReference type="STRING" id="258533.BN977_05831"/>
<dbReference type="Gene3D" id="3.30.70.20">
    <property type="match status" value="1"/>
</dbReference>
<keyword evidence="4" id="KW-0677">Repeat</keyword>
<dbReference type="InterPro" id="IPR006656">
    <property type="entry name" value="Mopterin_OxRdtase"/>
</dbReference>
<dbReference type="InterPro" id="IPR050123">
    <property type="entry name" value="Prok_molybdopt-oxidoreductase"/>
</dbReference>
<dbReference type="RefSeq" id="WP_051561991.1">
    <property type="nucleotide sequence ID" value="NZ_CCBB010000003.1"/>
</dbReference>
<dbReference type="Pfam" id="PF00384">
    <property type="entry name" value="Molybdopterin"/>
    <property type="match status" value="1"/>
</dbReference>
<dbReference type="InterPro" id="IPR036010">
    <property type="entry name" value="2Fe-2S_ferredoxin-like_sf"/>
</dbReference>
<dbReference type="PROSITE" id="PS51379">
    <property type="entry name" value="4FE4S_FER_2"/>
    <property type="match status" value="2"/>
</dbReference>
<comment type="caution">
    <text evidence="10">The sequence shown here is derived from an EMBL/GenBank/DDBJ whole genome shotgun (WGS) entry which is preliminary data.</text>
</comment>
<evidence type="ECO:0000313" key="10">
    <source>
        <dbReference type="EMBL" id="CDO10990.1"/>
    </source>
</evidence>
<dbReference type="PROSITE" id="PS00551">
    <property type="entry name" value="MOLYBDOPTERIN_PROK_1"/>
    <property type="match status" value="1"/>
</dbReference>
<dbReference type="PANTHER" id="PTHR43105:SF10">
    <property type="entry name" value="NADH-QUINONE OXIDOREDUCTASE SUBUNIT G"/>
    <property type="match status" value="1"/>
</dbReference>
<feature type="domain" description="4Fe-4S ferredoxin-type" evidence="8">
    <location>
        <begin position="175"/>
        <end position="204"/>
    </location>
</feature>
<dbReference type="EMBL" id="CCBB010000003">
    <property type="protein sequence ID" value="CDO10990.1"/>
    <property type="molecule type" value="Genomic_DNA"/>
</dbReference>
<dbReference type="Pfam" id="PF22117">
    <property type="entry name" value="Fer4_Nqo3"/>
    <property type="match status" value="1"/>
</dbReference>
<keyword evidence="3" id="KW-0479">Metal-binding</keyword>
<dbReference type="Pfam" id="PF13510">
    <property type="entry name" value="Fer2_4"/>
    <property type="match status" value="1"/>
</dbReference>
<keyword evidence="11" id="KW-1185">Reference proteome</keyword>
<evidence type="ECO:0000256" key="1">
    <source>
        <dbReference type="ARBA" id="ARBA00007023"/>
    </source>
</evidence>
<dbReference type="Pfam" id="PF01568">
    <property type="entry name" value="Molydop_binding"/>
    <property type="match status" value="1"/>
</dbReference>
<comment type="similarity">
    <text evidence="1">In the C-terminal section; belongs to the prokaryotic molybdopterin-containing oxidoreductase family.</text>
</comment>